<dbReference type="HOGENOM" id="CLU_2300100_0_0_9"/>
<protein>
    <submittedName>
        <fullName evidence="1">Putative membrane protein</fullName>
    </submittedName>
</protein>
<gene>
    <name evidence="1" type="ORF">BMMGA3_16965</name>
</gene>
<keyword evidence="1" id="KW-0614">Plasmid</keyword>
<evidence type="ECO:0000313" key="2">
    <source>
        <dbReference type="Proteomes" id="UP000027602"/>
    </source>
</evidence>
<name>A0A068M1Z6_BACMM</name>
<dbReference type="EMBL" id="CP007740">
    <property type="protein sequence ID" value="AIE61742.1"/>
    <property type="molecule type" value="Genomic_DNA"/>
</dbReference>
<evidence type="ECO:0000313" key="1">
    <source>
        <dbReference type="EMBL" id="AIE61742.1"/>
    </source>
</evidence>
<dbReference type="Proteomes" id="UP000027602">
    <property type="component" value="Plasmid pBM69"/>
</dbReference>
<reference evidence="1 2" key="1">
    <citation type="journal article" date="2015" name="BMC Genomics">
        <title>Transcriptome analysis of thermophilic methylotrophic Bacillus methanolicus MGA3 using RNA-sequencing provides detailed insights into its previously uncharted transcriptional landscape.</title>
        <authorList>
            <person name="Irla M."/>
            <person name="Neshat A."/>
            <person name="Brautaset T."/>
            <person name="Ruckert C."/>
            <person name="Kalinowski J."/>
            <person name="Wendisch V.F."/>
        </authorList>
    </citation>
    <scope>NUCLEOTIDE SEQUENCE [LARGE SCALE GENOMIC DNA]</scope>
    <source>
        <strain evidence="2">MGA3 / ATCC 53907</strain>
        <plasmid evidence="2">Plasmid pBM69</plasmid>
    </source>
</reference>
<organism evidence="1 2">
    <name type="scientific">Bacillus methanolicus (strain MGA3 / ATCC 53907)</name>
    <dbReference type="NCBI Taxonomy" id="796606"/>
    <lineage>
        <taxon>Bacteria</taxon>
        <taxon>Bacillati</taxon>
        <taxon>Bacillota</taxon>
        <taxon>Bacilli</taxon>
        <taxon>Bacillales</taxon>
        <taxon>Bacillaceae</taxon>
        <taxon>Bacillus</taxon>
    </lineage>
</organism>
<dbReference type="AlphaFoldDB" id="A0A068M1Z6"/>
<keyword evidence="2" id="KW-1185">Reference proteome</keyword>
<sequence>MSRVHISLSSRQLKKSILLSCGLFLIFKRGKVVDEWDQSKELPEVSLTSYLQLSCLNILMKITAKYHLLWVVFFIQHNINYVVFYRWEWYSLDHKFNIVY</sequence>
<geneLocation type="plasmid" evidence="1 2">
    <name>pBM69</name>
</geneLocation>
<dbReference type="KEGG" id="bmet:BMMGA3_16965"/>
<proteinExistence type="predicted"/>
<accession>A0A068M1Z6</accession>